<dbReference type="InterPro" id="IPR052164">
    <property type="entry name" value="Anthracycline_SecMetBiosynth"/>
</dbReference>
<dbReference type="GO" id="GO:0016829">
    <property type="term" value="F:lyase activity"/>
    <property type="evidence" value="ECO:0007669"/>
    <property type="project" value="UniProtKB-KW"/>
</dbReference>
<proteinExistence type="predicted"/>
<keyword evidence="2" id="KW-0456">Lyase</keyword>
<dbReference type="InterPro" id="IPR029068">
    <property type="entry name" value="Glyas_Bleomycin-R_OHBP_Dase"/>
</dbReference>
<dbReference type="Gene3D" id="3.10.180.10">
    <property type="entry name" value="2,3-Dihydroxybiphenyl 1,2-Dioxygenase, domain 1"/>
    <property type="match status" value="1"/>
</dbReference>
<dbReference type="EMBL" id="PJEO01000025">
    <property type="protein sequence ID" value="PKQ45445.1"/>
    <property type="molecule type" value="Genomic_DNA"/>
</dbReference>
<name>A0A2N3HKE7_9FLAO</name>
<dbReference type="InterPro" id="IPR037523">
    <property type="entry name" value="VOC_core"/>
</dbReference>
<evidence type="ECO:0000259" key="1">
    <source>
        <dbReference type="PROSITE" id="PS51819"/>
    </source>
</evidence>
<comment type="caution">
    <text evidence="2">The sequence shown here is derived from an EMBL/GenBank/DDBJ whole genome shotgun (WGS) entry which is preliminary data.</text>
</comment>
<evidence type="ECO:0000313" key="2">
    <source>
        <dbReference type="EMBL" id="PKQ45445.1"/>
    </source>
</evidence>
<dbReference type="PANTHER" id="PTHR33993:SF2">
    <property type="entry name" value="VOC DOMAIN-CONTAINING PROTEIN"/>
    <property type="match status" value="1"/>
</dbReference>
<protein>
    <submittedName>
        <fullName evidence="2">Lactoylglutathione lyase</fullName>
    </submittedName>
</protein>
<dbReference type="PANTHER" id="PTHR33993">
    <property type="entry name" value="GLYOXALASE-RELATED"/>
    <property type="match status" value="1"/>
</dbReference>
<accession>A0A2N3HKE7</accession>
<feature type="domain" description="VOC" evidence="1">
    <location>
        <begin position="6"/>
        <end position="127"/>
    </location>
</feature>
<dbReference type="CDD" id="cd07247">
    <property type="entry name" value="SgaA_N_like"/>
    <property type="match status" value="1"/>
</dbReference>
<gene>
    <name evidence="2" type="ORF">CSW08_08010</name>
</gene>
<organism evidence="2 3">
    <name type="scientific">Confluentibacter flavum</name>
    <dbReference type="NCBI Taxonomy" id="1909700"/>
    <lineage>
        <taxon>Bacteria</taxon>
        <taxon>Pseudomonadati</taxon>
        <taxon>Bacteroidota</taxon>
        <taxon>Flavobacteriia</taxon>
        <taxon>Flavobacteriales</taxon>
        <taxon>Flavobacteriaceae</taxon>
        <taxon>Confluentibacter</taxon>
    </lineage>
</organism>
<dbReference type="PROSITE" id="PS51819">
    <property type="entry name" value="VOC"/>
    <property type="match status" value="1"/>
</dbReference>
<dbReference type="OrthoDB" id="9804235at2"/>
<sequence>METHNPVVWFEIYTNNLQRAKAFYETVFQIQLTVLPTPEEMTLQMLAFPSNMESKNLAAGALVYMEGFKAGGNSTIVYFYSKNCSIEEARIEAAGGSVFRPKMSIGDYGFIVLAFDTEGNMIGIHSME</sequence>
<evidence type="ECO:0000313" key="3">
    <source>
        <dbReference type="Proteomes" id="UP000233435"/>
    </source>
</evidence>
<reference evidence="2 3" key="1">
    <citation type="submission" date="2017-12" db="EMBL/GenBank/DDBJ databases">
        <title>Confluentibacter flavum sp. nov., isolated from the saline lake.</title>
        <authorList>
            <person name="Yu L."/>
        </authorList>
    </citation>
    <scope>NUCLEOTIDE SEQUENCE [LARGE SCALE GENOMIC DNA]</scope>
    <source>
        <strain evidence="2 3">3B</strain>
    </source>
</reference>
<dbReference type="SUPFAM" id="SSF54593">
    <property type="entry name" value="Glyoxalase/Bleomycin resistance protein/Dihydroxybiphenyl dioxygenase"/>
    <property type="match status" value="1"/>
</dbReference>
<dbReference type="RefSeq" id="WP_106659386.1">
    <property type="nucleotide sequence ID" value="NZ_PJEO01000025.1"/>
</dbReference>
<dbReference type="Proteomes" id="UP000233435">
    <property type="component" value="Unassembled WGS sequence"/>
</dbReference>
<dbReference type="AlphaFoldDB" id="A0A2N3HKE7"/>
<keyword evidence="3" id="KW-1185">Reference proteome</keyword>